<sequence length="133" mass="14884">MPLVFVHGVANRISERYNESLSLRDSYFRQYVISTLCRDPESVPIFNPPWGQYGAVLHWSGASLTVGENEDFGPTDELDLLTSAILPIAESEDSPLLNLARESLIEAVDLLGQPQASLSQLRTWLRNWPTSQP</sequence>
<accession>A0ABP5QNJ4</accession>
<evidence type="ECO:0000313" key="2">
    <source>
        <dbReference type="Proteomes" id="UP001501474"/>
    </source>
</evidence>
<organism evidence="1 2">
    <name type="scientific">Streptomyces indiaensis</name>
    <dbReference type="NCBI Taxonomy" id="284033"/>
    <lineage>
        <taxon>Bacteria</taxon>
        <taxon>Bacillati</taxon>
        <taxon>Actinomycetota</taxon>
        <taxon>Actinomycetes</taxon>
        <taxon>Kitasatosporales</taxon>
        <taxon>Streptomycetaceae</taxon>
        <taxon>Streptomyces</taxon>
    </lineage>
</organism>
<comment type="caution">
    <text evidence="1">The sequence shown here is derived from an EMBL/GenBank/DDBJ whole genome shotgun (WGS) entry which is preliminary data.</text>
</comment>
<reference evidence="2" key="1">
    <citation type="journal article" date="2019" name="Int. J. Syst. Evol. Microbiol.">
        <title>The Global Catalogue of Microorganisms (GCM) 10K type strain sequencing project: providing services to taxonomists for standard genome sequencing and annotation.</title>
        <authorList>
            <consortium name="The Broad Institute Genomics Platform"/>
            <consortium name="The Broad Institute Genome Sequencing Center for Infectious Disease"/>
            <person name="Wu L."/>
            <person name="Ma J."/>
        </authorList>
    </citation>
    <scope>NUCLEOTIDE SEQUENCE [LARGE SCALE GENOMIC DNA]</scope>
    <source>
        <strain evidence="2">JCM 3053</strain>
    </source>
</reference>
<gene>
    <name evidence="1" type="ORF">GCM10010104_36660</name>
</gene>
<evidence type="ECO:0000313" key="1">
    <source>
        <dbReference type="EMBL" id="GAA2238284.1"/>
    </source>
</evidence>
<protein>
    <submittedName>
        <fullName evidence="1">Uncharacterized protein</fullName>
    </submittedName>
</protein>
<dbReference type="Proteomes" id="UP001501474">
    <property type="component" value="Unassembled WGS sequence"/>
</dbReference>
<proteinExistence type="predicted"/>
<name>A0ABP5QNJ4_9ACTN</name>
<keyword evidence="2" id="KW-1185">Reference proteome</keyword>
<dbReference type="EMBL" id="BAAART010000074">
    <property type="protein sequence ID" value="GAA2238284.1"/>
    <property type="molecule type" value="Genomic_DNA"/>
</dbReference>